<accession>A0A8H7E6S1</accession>
<keyword evidence="3" id="KW-1185">Reference proteome</keyword>
<comment type="caution">
    <text evidence="2">The sequence shown here is derived from an EMBL/GenBank/DDBJ whole genome shotgun (WGS) entry which is preliminary data.</text>
</comment>
<keyword evidence="1" id="KW-0812">Transmembrane</keyword>
<keyword evidence="1" id="KW-0472">Membrane</keyword>
<protein>
    <submittedName>
        <fullName evidence="2">Uncharacterized protein</fullName>
    </submittedName>
</protein>
<sequence length="162" mass="17545">MPPKEPSRLKKWFKELKVWKRVALGVSVAALIFTILGLYAAFTANQLAERSMELQQWSNNASWLSYLAALEGNRIALMQFCVNNTAAVGCENVIRWSSNRAYLNTSLVPNLYPPDPLNTSAGASSEDTLTASKSLLSTKTGKSFVAGSFIGSLSVISAIVLA</sequence>
<evidence type="ECO:0000313" key="3">
    <source>
        <dbReference type="Proteomes" id="UP000606974"/>
    </source>
</evidence>
<evidence type="ECO:0000256" key="1">
    <source>
        <dbReference type="SAM" id="Phobius"/>
    </source>
</evidence>
<dbReference type="EMBL" id="JAACFV010000012">
    <property type="protein sequence ID" value="KAF7512514.1"/>
    <property type="molecule type" value="Genomic_DNA"/>
</dbReference>
<gene>
    <name evidence="2" type="ORF">GJ744_001449</name>
</gene>
<dbReference type="OrthoDB" id="10328327at2759"/>
<proteinExistence type="predicted"/>
<dbReference type="Proteomes" id="UP000606974">
    <property type="component" value="Unassembled WGS sequence"/>
</dbReference>
<reference evidence="2" key="1">
    <citation type="submission" date="2020-02" db="EMBL/GenBank/DDBJ databases">
        <authorList>
            <person name="Palmer J.M."/>
        </authorList>
    </citation>
    <scope>NUCLEOTIDE SEQUENCE</scope>
    <source>
        <strain evidence="2">EPUS1.4</strain>
        <tissue evidence="2">Thallus</tissue>
    </source>
</reference>
<feature type="transmembrane region" description="Helical" evidence="1">
    <location>
        <begin position="21"/>
        <end position="42"/>
    </location>
</feature>
<name>A0A8H7E6S1_9EURO</name>
<evidence type="ECO:0000313" key="2">
    <source>
        <dbReference type="EMBL" id="KAF7512514.1"/>
    </source>
</evidence>
<dbReference type="AlphaFoldDB" id="A0A8H7E6S1"/>
<organism evidence="2 3">
    <name type="scientific">Endocarpon pusillum</name>
    <dbReference type="NCBI Taxonomy" id="364733"/>
    <lineage>
        <taxon>Eukaryota</taxon>
        <taxon>Fungi</taxon>
        <taxon>Dikarya</taxon>
        <taxon>Ascomycota</taxon>
        <taxon>Pezizomycotina</taxon>
        <taxon>Eurotiomycetes</taxon>
        <taxon>Chaetothyriomycetidae</taxon>
        <taxon>Verrucariales</taxon>
        <taxon>Verrucariaceae</taxon>
        <taxon>Endocarpon</taxon>
    </lineage>
</organism>
<keyword evidence="1" id="KW-1133">Transmembrane helix</keyword>